<proteinExistence type="predicted"/>
<dbReference type="Proteomes" id="UP000027120">
    <property type="component" value="Unassembled WGS sequence"/>
</dbReference>
<protein>
    <submittedName>
        <fullName evidence="1">Uncharacterized protein</fullName>
    </submittedName>
</protein>
<name>A0A067E0E8_CITSI</name>
<evidence type="ECO:0000313" key="2">
    <source>
        <dbReference type="Proteomes" id="UP000027120"/>
    </source>
</evidence>
<reference evidence="1 2" key="1">
    <citation type="submission" date="2014-04" db="EMBL/GenBank/DDBJ databases">
        <authorList>
            <consortium name="International Citrus Genome Consortium"/>
            <person name="Gmitter F."/>
            <person name="Chen C."/>
            <person name="Farmerie W."/>
            <person name="Harkins T."/>
            <person name="Desany B."/>
            <person name="Mohiuddin M."/>
            <person name="Kodira C."/>
            <person name="Borodovsky M."/>
            <person name="Lomsadze A."/>
            <person name="Burns P."/>
            <person name="Jenkins J."/>
            <person name="Prochnik S."/>
            <person name="Shu S."/>
            <person name="Chapman J."/>
            <person name="Pitluck S."/>
            <person name="Schmutz J."/>
            <person name="Rokhsar D."/>
        </authorList>
    </citation>
    <scope>NUCLEOTIDE SEQUENCE</scope>
</reference>
<dbReference type="AlphaFoldDB" id="A0A067E0E8"/>
<organism evidence="1 2">
    <name type="scientific">Citrus sinensis</name>
    <name type="common">Sweet orange</name>
    <name type="synonym">Citrus aurantium var. sinensis</name>
    <dbReference type="NCBI Taxonomy" id="2711"/>
    <lineage>
        <taxon>Eukaryota</taxon>
        <taxon>Viridiplantae</taxon>
        <taxon>Streptophyta</taxon>
        <taxon>Embryophyta</taxon>
        <taxon>Tracheophyta</taxon>
        <taxon>Spermatophyta</taxon>
        <taxon>Magnoliopsida</taxon>
        <taxon>eudicotyledons</taxon>
        <taxon>Gunneridae</taxon>
        <taxon>Pentapetalae</taxon>
        <taxon>rosids</taxon>
        <taxon>malvids</taxon>
        <taxon>Sapindales</taxon>
        <taxon>Rutaceae</taxon>
        <taxon>Aurantioideae</taxon>
        <taxon>Citrus</taxon>
    </lineage>
</organism>
<evidence type="ECO:0000313" key="1">
    <source>
        <dbReference type="EMBL" id="KDO44361.1"/>
    </source>
</evidence>
<gene>
    <name evidence="1" type="ORF">CISIN_1g040674mg</name>
</gene>
<dbReference type="EMBL" id="KK785309">
    <property type="protein sequence ID" value="KDO44361.1"/>
    <property type="molecule type" value="Genomic_DNA"/>
</dbReference>
<accession>A0A067E0E8</accession>
<keyword evidence="2" id="KW-1185">Reference proteome</keyword>
<sequence length="68" mass="7932">MNCKKFPFKLMFLYFLCYKIPRIQVTSRANENHQAGAFCDFNCNIKNDETVFGNGEALYFQLVAEILL</sequence>